<dbReference type="Pfam" id="PF13307">
    <property type="entry name" value="Helicase_C_2"/>
    <property type="match status" value="1"/>
</dbReference>
<comment type="similarity">
    <text evidence="6 7">Belongs to the helicase family. DinG subfamily. Type 2 sub-subfamily.</text>
</comment>
<dbReference type="Proteomes" id="UP000571017">
    <property type="component" value="Unassembled WGS sequence"/>
</dbReference>
<dbReference type="GO" id="GO:0006260">
    <property type="term" value="P:DNA replication"/>
    <property type="evidence" value="ECO:0007669"/>
    <property type="project" value="InterPro"/>
</dbReference>
<accession>A0A838CPU5</accession>
<dbReference type="GO" id="GO:0016818">
    <property type="term" value="F:hydrolase activity, acting on acid anhydrides, in phosphorus-containing anhydrides"/>
    <property type="evidence" value="ECO:0007669"/>
    <property type="project" value="InterPro"/>
</dbReference>
<evidence type="ECO:0000313" key="9">
    <source>
        <dbReference type="EMBL" id="MBA2173903.1"/>
    </source>
</evidence>
<comment type="function">
    <text evidence="6 7">3'-5' exonuclease.</text>
</comment>
<dbReference type="Gene3D" id="3.30.420.10">
    <property type="entry name" value="Ribonuclease H-like superfamily/Ribonuclease H"/>
    <property type="match status" value="1"/>
</dbReference>
<feature type="short sequence motif" description="DEAH box" evidence="6">
    <location>
        <begin position="464"/>
        <end position="467"/>
    </location>
</feature>
<dbReference type="Pfam" id="PF04851">
    <property type="entry name" value="ResIII"/>
    <property type="match status" value="1"/>
</dbReference>
<evidence type="ECO:0000256" key="6">
    <source>
        <dbReference type="HAMAP-Rule" id="MF_02206"/>
    </source>
</evidence>
<dbReference type="GO" id="GO:0008408">
    <property type="term" value="F:3'-5' exonuclease activity"/>
    <property type="evidence" value="ECO:0007669"/>
    <property type="project" value="UniProtKB-UniRule"/>
</dbReference>
<dbReference type="SMART" id="SM00479">
    <property type="entry name" value="EXOIII"/>
    <property type="match status" value="1"/>
</dbReference>
<protein>
    <recommendedName>
        <fullName evidence="6 7">3'-5' exonuclease DinG</fullName>
        <ecNumber evidence="6 7">3.1.-.-</ecNumber>
    </recommendedName>
</protein>
<organism evidence="9 10">
    <name type="scientific">Halobacillus locisalis</name>
    <dbReference type="NCBI Taxonomy" id="220753"/>
    <lineage>
        <taxon>Bacteria</taxon>
        <taxon>Bacillati</taxon>
        <taxon>Bacillota</taxon>
        <taxon>Bacilli</taxon>
        <taxon>Bacillales</taxon>
        <taxon>Bacillaceae</taxon>
        <taxon>Halobacillus</taxon>
    </lineage>
</organism>
<keyword evidence="4 6" id="KW-0269">Exonuclease</keyword>
<keyword evidence="3 6" id="KW-0378">Hydrolase</keyword>
<dbReference type="InterPro" id="IPR006555">
    <property type="entry name" value="ATP-dep_Helicase_C"/>
</dbReference>
<dbReference type="PANTHER" id="PTHR11472:SF34">
    <property type="entry name" value="REGULATOR OF TELOMERE ELONGATION HELICASE 1"/>
    <property type="match status" value="1"/>
</dbReference>
<feature type="binding site" evidence="6">
    <location>
        <begin position="285"/>
        <end position="292"/>
    </location>
    <ligand>
        <name>ATP</name>
        <dbReference type="ChEBI" id="CHEBI:30616"/>
    </ligand>
</feature>
<proteinExistence type="inferred from homology"/>
<dbReference type="InterPro" id="IPR014001">
    <property type="entry name" value="Helicase_ATP-bd"/>
</dbReference>
<reference evidence="9 10" key="1">
    <citation type="journal article" date="2004" name="Extremophiles">
        <title>Halobacillus locisalis sp. nov., a halophilic bacterium isolated from a marine solar saltern of the Yellow Sea in Korea.</title>
        <authorList>
            <person name="Yoon J.H."/>
            <person name="Kang K.H."/>
            <person name="Oh T.K."/>
            <person name="Park Y.H."/>
        </authorList>
    </citation>
    <scope>NUCLEOTIDE SEQUENCE [LARGE SCALE GENOMIC DNA]</scope>
    <source>
        <strain evidence="9 10">KCTC 3788</strain>
    </source>
</reference>
<dbReference type="PROSITE" id="PS51193">
    <property type="entry name" value="HELICASE_ATP_BIND_2"/>
    <property type="match status" value="1"/>
</dbReference>
<dbReference type="InterPro" id="IPR013520">
    <property type="entry name" value="Ribonucl_H"/>
</dbReference>
<evidence type="ECO:0000256" key="1">
    <source>
        <dbReference type="ARBA" id="ARBA00022722"/>
    </source>
</evidence>
<evidence type="ECO:0000313" key="10">
    <source>
        <dbReference type="Proteomes" id="UP000571017"/>
    </source>
</evidence>
<dbReference type="GO" id="GO:0003887">
    <property type="term" value="F:DNA-directed DNA polymerase activity"/>
    <property type="evidence" value="ECO:0007669"/>
    <property type="project" value="InterPro"/>
</dbReference>
<dbReference type="InterPro" id="IPR036397">
    <property type="entry name" value="RNaseH_sf"/>
</dbReference>
<evidence type="ECO:0000256" key="4">
    <source>
        <dbReference type="ARBA" id="ARBA00022839"/>
    </source>
</evidence>
<dbReference type="SMART" id="SM00487">
    <property type="entry name" value="DEXDc"/>
    <property type="match status" value="1"/>
</dbReference>
<dbReference type="FunFam" id="3.40.50.300:FF:000437">
    <property type="entry name" value="ATP-dependent DNA helicase DinG"/>
    <property type="match status" value="1"/>
</dbReference>
<dbReference type="SMART" id="SM00491">
    <property type="entry name" value="HELICc2"/>
    <property type="match status" value="1"/>
</dbReference>
<feature type="domain" description="Helicase ATP-binding" evidence="8">
    <location>
        <begin position="250"/>
        <end position="518"/>
    </location>
</feature>
<keyword evidence="10" id="KW-1185">Reference proteome</keyword>
<dbReference type="GO" id="GO:0003678">
    <property type="term" value="F:DNA helicase activity"/>
    <property type="evidence" value="ECO:0007669"/>
    <property type="project" value="TreeGrafter"/>
</dbReference>
<keyword evidence="2 6" id="KW-0547">Nucleotide-binding</keyword>
<dbReference type="GO" id="GO:0005524">
    <property type="term" value="F:ATP binding"/>
    <property type="evidence" value="ECO:0007669"/>
    <property type="project" value="UniProtKB-UniRule"/>
</dbReference>
<dbReference type="AlphaFoldDB" id="A0A838CPU5"/>
<keyword evidence="5 6" id="KW-0067">ATP-binding</keyword>
<dbReference type="RefSeq" id="WP_181470931.1">
    <property type="nucleotide sequence ID" value="NZ_JACEFG010000001.1"/>
</dbReference>
<dbReference type="CDD" id="cd06127">
    <property type="entry name" value="DEDDh"/>
    <property type="match status" value="1"/>
</dbReference>
<dbReference type="GO" id="GO:0003677">
    <property type="term" value="F:DNA binding"/>
    <property type="evidence" value="ECO:0007669"/>
    <property type="project" value="InterPro"/>
</dbReference>
<keyword evidence="9" id="KW-0347">Helicase</keyword>
<dbReference type="EMBL" id="JACEFG010000001">
    <property type="protein sequence ID" value="MBA2173903.1"/>
    <property type="molecule type" value="Genomic_DNA"/>
</dbReference>
<dbReference type="NCBIfam" id="NF005981">
    <property type="entry name" value="PRK08074.1"/>
    <property type="match status" value="1"/>
</dbReference>
<gene>
    <name evidence="6 7 9" type="primary">dinG</name>
    <name evidence="9" type="ORF">H0266_03215</name>
</gene>
<evidence type="ECO:0000256" key="3">
    <source>
        <dbReference type="ARBA" id="ARBA00022801"/>
    </source>
</evidence>
<dbReference type="NCBIfam" id="TIGR01407">
    <property type="entry name" value="dinG_rel"/>
    <property type="match status" value="1"/>
</dbReference>
<dbReference type="InterPro" id="IPR006935">
    <property type="entry name" value="Helicase/UvrB_N"/>
</dbReference>
<evidence type="ECO:0000256" key="2">
    <source>
        <dbReference type="ARBA" id="ARBA00022741"/>
    </source>
</evidence>
<dbReference type="EC" id="3.1.-.-" evidence="6 7"/>
<dbReference type="InterPro" id="IPR045028">
    <property type="entry name" value="DinG/Rad3-like"/>
</dbReference>
<name>A0A838CPU5_9BACI</name>
<dbReference type="PANTHER" id="PTHR11472">
    <property type="entry name" value="DNA REPAIR DEAD HELICASE RAD3/XP-D SUBFAMILY MEMBER"/>
    <property type="match status" value="1"/>
</dbReference>
<evidence type="ECO:0000256" key="7">
    <source>
        <dbReference type="RuleBase" id="RU364106"/>
    </source>
</evidence>
<comment type="caution">
    <text evidence="9">The sequence shown here is derived from an EMBL/GenBank/DDBJ whole genome shotgun (WGS) entry which is preliminary data.</text>
</comment>
<dbReference type="Gene3D" id="3.40.50.300">
    <property type="entry name" value="P-loop containing nucleotide triphosphate hydrolases"/>
    <property type="match status" value="2"/>
</dbReference>
<dbReference type="NCBIfam" id="TIGR00573">
    <property type="entry name" value="dnaq"/>
    <property type="match status" value="1"/>
</dbReference>
<sequence>MTTFAIVDLETTGNAASKGDRIIEIGIVLLSEDGEVLQEFSSLVYPERDIPPFISSLTGIQEEDVLDAPLFSEVVDDIYQLMKNSYIVAHNIEFDLGFLNEEFKRCGYPALHNAFIDTVELSRIMLPMAPSFKLGQLSEQLGMGHDRPHRALSDAQATTDLFSFLFARLAQLPERTLHYLLMIEPKLKSELRPFIQVAIEERRYQSKKDEPYDLWHGIPVKGVKRPATSTYKKLPPFEEWIHEVYDSEKGLSNLFDDYESREGQKEMSVSIYRALTEENHALIEAGTGTGKSVAYLLAASYVALQKGRRLLVTTHTTALQKQLLEEEIPRIEKLFHRPIQAVLYKGRGHYISLVHFAYELEHSSQDNYDIALTKAMILVWLTETTTGDVDEIQLPSNGRQFWHKVSSEQSTKTVHLHVGEASFYDWARKKAEKADLIISNHALFSLDIMSEEERLPVYDHVIIDEAHHLEAVASRYFGVQFNYRELQRQLSQLTELYQRKVYNGLGLPEDFFKEISKCQKIVDVAKEELNQWSRYMFQHLKRRQRRDKSSKSDLGRLQQSFQDDLSDPFFRTSKDMCDRFLSSLRQLMHGMERMHNHLALTSKLVDDSSVAVLLSRVEGQVSFCRQVIERLDRYFTIDAESSAKWLEVEGEGASNAVYLFSEPLDVADRLNKQLFQKKKSVILTSATLSTNQSFEYVKRAIGLSGSPRLKEKVIASPYAFDEQVRVMVPDDFPDIRKHPEEYIHAISEAIYSMAYVTKGRMLVLFTSYEMLRKTYALLREFIDPEEFMIFAQGVSSGSRDRLKKNFQAFDQAILLGTSSFWEGVDIPGDDLSCLMMVRLPFQPPDQPLQSMQDRKLKEEGKNPFMERSLPHAILRFKQGFGRLIRSSTDRGVVFICDQRIMEARYGKYFLSSIPKVPVSYKSTRDLIVEMEEWM</sequence>
<dbReference type="HAMAP" id="MF_02206">
    <property type="entry name" value="DinG_exonucl"/>
    <property type="match status" value="1"/>
</dbReference>
<dbReference type="InterPro" id="IPR014013">
    <property type="entry name" value="Helic_SF1/SF2_ATP-bd_DinG/Rad3"/>
</dbReference>
<keyword evidence="1 6" id="KW-0540">Nuclease</keyword>
<evidence type="ECO:0000256" key="5">
    <source>
        <dbReference type="ARBA" id="ARBA00022840"/>
    </source>
</evidence>
<evidence type="ECO:0000259" key="8">
    <source>
        <dbReference type="PROSITE" id="PS51193"/>
    </source>
</evidence>
<dbReference type="InterPro" id="IPR012337">
    <property type="entry name" value="RNaseH-like_sf"/>
</dbReference>
<dbReference type="FunFam" id="3.30.420.10:FF:000045">
    <property type="entry name" value="3'-5' exonuclease DinG"/>
    <property type="match status" value="1"/>
</dbReference>
<dbReference type="InterPro" id="IPR006310">
    <property type="entry name" value="DinG"/>
</dbReference>
<dbReference type="SUPFAM" id="SSF53098">
    <property type="entry name" value="Ribonuclease H-like"/>
    <property type="match status" value="1"/>
</dbReference>
<dbReference type="InterPro" id="IPR006054">
    <property type="entry name" value="DnaQ"/>
</dbReference>
<dbReference type="InterPro" id="IPR027417">
    <property type="entry name" value="P-loop_NTPase"/>
</dbReference>
<dbReference type="Pfam" id="PF00929">
    <property type="entry name" value="RNase_T"/>
    <property type="match status" value="1"/>
</dbReference>
<dbReference type="SUPFAM" id="SSF52540">
    <property type="entry name" value="P-loop containing nucleoside triphosphate hydrolases"/>
    <property type="match status" value="1"/>
</dbReference>